<dbReference type="OrthoDB" id="9876606at2"/>
<evidence type="ECO:0000313" key="2">
    <source>
        <dbReference type="Proteomes" id="UP000029067"/>
    </source>
</evidence>
<organism evidence="1 2">
    <name type="scientific">Bifidobacterium cuniculi</name>
    <dbReference type="NCBI Taxonomy" id="1688"/>
    <lineage>
        <taxon>Bacteria</taxon>
        <taxon>Bacillati</taxon>
        <taxon>Actinomycetota</taxon>
        <taxon>Actinomycetes</taxon>
        <taxon>Bifidobacteriales</taxon>
        <taxon>Bifidobacteriaceae</taxon>
        <taxon>Bifidobacterium</taxon>
    </lineage>
</organism>
<dbReference type="STRING" id="1688.BCUN_0994"/>
<reference evidence="1 2" key="1">
    <citation type="submission" date="2014-03" db="EMBL/GenBank/DDBJ databases">
        <title>Genomics of Bifidobacteria.</title>
        <authorList>
            <person name="Ventura M."/>
            <person name="Milani C."/>
            <person name="Lugli G.A."/>
        </authorList>
    </citation>
    <scope>NUCLEOTIDE SEQUENCE [LARGE SCALE GENOMIC DNA]</scope>
    <source>
        <strain evidence="1 2">LMG 10738</strain>
    </source>
</reference>
<comment type="caution">
    <text evidence="1">The sequence shown here is derived from an EMBL/GenBank/DDBJ whole genome shotgun (WGS) entry which is preliminary data.</text>
</comment>
<proteinExistence type="predicted"/>
<accession>A0A087AQG7</accession>
<name>A0A087AQG7_9BIFI</name>
<keyword evidence="2" id="KW-1185">Reference proteome</keyword>
<dbReference type="Proteomes" id="UP000029067">
    <property type="component" value="Unassembled WGS sequence"/>
</dbReference>
<gene>
    <name evidence="1" type="ORF">BCUN_0994</name>
</gene>
<evidence type="ECO:0000313" key="1">
    <source>
        <dbReference type="EMBL" id="KFI61017.1"/>
    </source>
</evidence>
<dbReference type="AlphaFoldDB" id="A0A087AQG7"/>
<dbReference type="RefSeq" id="WP_033518314.1">
    <property type="nucleotide sequence ID" value="NZ_JGYV01000017.1"/>
</dbReference>
<protein>
    <submittedName>
        <fullName evidence="1">Uncharacterized protein</fullName>
    </submittedName>
</protein>
<dbReference type="EMBL" id="JGYV01000017">
    <property type="protein sequence ID" value="KFI61017.1"/>
    <property type="molecule type" value="Genomic_DNA"/>
</dbReference>
<sequence length="223" mass="24604">MAIDEETLKAFSGVYDIEQPSYDRVITLDHMKEPVPNPLLDKDDVCAEVQINARGGEGPYAVAAGHGAAIRDALFDGLTPGVDYTKLTSEQAFDDEAARRIMDDYRKRGWDAGEFWIDDARLVVAAAPGYGTAQDDFDLLNDWAAGDVYEIREYRRHEWRDEHGATMSTWDQTGYLGDVYLGGERDWTAAFDDPGDMRDAAPAAMPDMPAVPTAAPDVHGAVR</sequence>